<sequence>MYPNYYYPYTGESRAFEGLVGTFISIPGNLTLPNGQVLAAGTRVFIHRSSFTQAGQELVTIVFPLGVGGNCVAGSAQVSASQLGAGPQGGVQFFR</sequence>
<evidence type="ECO:0000313" key="2">
    <source>
        <dbReference type="Proteomes" id="UP001066278"/>
    </source>
</evidence>
<organism evidence="1 2">
    <name type="scientific">Bacillus inaquosorum</name>
    <dbReference type="NCBI Taxonomy" id="483913"/>
    <lineage>
        <taxon>Bacteria</taxon>
        <taxon>Bacillati</taxon>
        <taxon>Bacillota</taxon>
        <taxon>Bacilli</taxon>
        <taxon>Bacillales</taxon>
        <taxon>Bacillaceae</taxon>
        <taxon>Bacillus</taxon>
    </lineage>
</organism>
<dbReference type="RefSeq" id="WP_019259389.1">
    <property type="nucleotide sequence ID" value="NZ_CP096592.1"/>
</dbReference>
<reference evidence="1" key="1">
    <citation type="submission" date="2022-02" db="EMBL/GenBank/DDBJ databases">
        <title>Crop Bioprotection Bacillus Genome Sequencing.</title>
        <authorList>
            <person name="Dunlap C."/>
        </authorList>
    </citation>
    <scope>NUCLEOTIDE SEQUENCE</scope>
    <source>
        <strain evidence="1">T20C13</strain>
    </source>
</reference>
<evidence type="ECO:0000313" key="1">
    <source>
        <dbReference type="EMBL" id="MCY9228044.1"/>
    </source>
</evidence>
<dbReference type="KEGG" id="biq:AN935_16290"/>
<accession>A0A9Q4END4</accession>
<proteinExistence type="predicted"/>
<protein>
    <submittedName>
        <fullName evidence="1">Uncharacterized protein</fullName>
    </submittedName>
</protein>
<dbReference type="GeneID" id="76979720"/>
<dbReference type="AlphaFoldDB" id="A0A9Q4END4"/>
<dbReference type="EMBL" id="JALAXJ010000001">
    <property type="protein sequence ID" value="MCY9228044.1"/>
    <property type="molecule type" value="Genomic_DNA"/>
</dbReference>
<name>A0A9Q4END4_9BACI</name>
<gene>
    <name evidence="1" type="ORF">MOE99_01365</name>
</gene>
<dbReference type="Proteomes" id="UP001066278">
    <property type="component" value="Unassembled WGS sequence"/>
</dbReference>
<comment type="caution">
    <text evidence="1">The sequence shown here is derived from an EMBL/GenBank/DDBJ whole genome shotgun (WGS) entry which is preliminary data.</text>
</comment>